<dbReference type="EMBL" id="CM042057">
    <property type="protein sequence ID" value="KAI3692643.1"/>
    <property type="molecule type" value="Genomic_DNA"/>
</dbReference>
<sequence>MLMVHVYRRSYDTEACLAKTEVDLVMFDSVSGSFLNQILVRFSSQRFSKIGFWLLHNTYVRKELSEDFA</sequence>
<accession>A0ACB8Z5K0</accession>
<organism evidence="1 2">
    <name type="scientific">Arctium lappa</name>
    <name type="common">Greater burdock</name>
    <name type="synonym">Lappa major</name>
    <dbReference type="NCBI Taxonomy" id="4217"/>
    <lineage>
        <taxon>Eukaryota</taxon>
        <taxon>Viridiplantae</taxon>
        <taxon>Streptophyta</taxon>
        <taxon>Embryophyta</taxon>
        <taxon>Tracheophyta</taxon>
        <taxon>Spermatophyta</taxon>
        <taxon>Magnoliopsida</taxon>
        <taxon>eudicotyledons</taxon>
        <taxon>Gunneridae</taxon>
        <taxon>Pentapetalae</taxon>
        <taxon>asterids</taxon>
        <taxon>campanulids</taxon>
        <taxon>Asterales</taxon>
        <taxon>Asteraceae</taxon>
        <taxon>Carduoideae</taxon>
        <taxon>Cardueae</taxon>
        <taxon>Arctiinae</taxon>
        <taxon>Arctium</taxon>
    </lineage>
</organism>
<evidence type="ECO:0000313" key="2">
    <source>
        <dbReference type="Proteomes" id="UP001055879"/>
    </source>
</evidence>
<reference evidence="2" key="1">
    <citation type="journal article" date="2022" name="Mol. Ecol. Resour.">
        <title>The genomes of chicory, endive, great burdock and yacon provide insights into Asteraceae palaeo-polyploidization history and plant inulin production.</title>
        <authorList>
            <person name="Fan W."/>
            <person name="Wang S."/>
            <person name="Wang H."/>
            <person name="Wang A."/>
            <person name="Jiang F."/>
            <person name="Liu H."/>
            <person name="Zhao H."/>
            <person name="Xu D."/>
            <person name="Zhang Y."/>
        </authorList>
    </citation>
    <scope>NUCLEOTIDE SEQUENCE [LARGE SCALE GENOMIC DNA]</scope>
    <source>
        <strain evidence="2">cv. Niubang</strain>
    </source>
</reference>
<protein>
    <submittedName>
        <fullName evidence="1">Uncharacterized protein</fullName>
    </submittedName>
</protein>
<name>A0ACB8Z5K0_ARCLA</name>
<evidence type="ECO:0000313" key="1">
    <source>
        <dbReference type="EMBL" id="KAI3692643.1"/>
    </source>
</evidence>
<gene>
    <name evidence="1" type="ORF">L6452_32464</name>
</gene>
<reference evidence="1 2" key="2">
    <citation type="journal article" date="2022" name="Mol. Ecol. Resour.">
        <title>The genomes of chicory, endive, great burdock and yacon provide insights into Asteraceae paleo-polyploidization history and plant inulin production.</title>
        <authorList>
            <person name="Fan W."/>
            <person name="Wang S."/>
            <person name="Wang H."/>
            <person name="Wang A."/>
            <person name="Jiang F."/>
            <person name="Liu H."/>
            <person name="Zhao H."/>
            <person name="Xu D."/>
            <person name="Zhang Y."/>
        </authorList>
    </citation>
    <scope>NUCLEOTIDE SEQUENCE [LARGE SCALE GENOMIC DNA]</scope>
    <source>
        <strain evidence="2">cv. Niubang</strain>
    </source>
</reference>
<comment type="caution">
    <text evidence="1">The sequence shown here is derived from an EMBL/GenBank/DDBJ whole genome shotgun (WGS) entry which is preliminary data.</text>
</comment>
<dbReference type="Proteomes" id="UP001055879">
    <property type="component" value="Linkage Group LG11"/>
</dbReference>
<proteinExistence type="predicted"/>
<keyword evidence="2" id="KW-1185">Reference proteome</keyword>